<keyword evidence="3" id="KW-0862">Zinc</keyword>
<evidence type="ECO:0000313" key="8">
    <source>
        <dbReference type="EMBL" id="KAI7809957.1"/>
    </source>
</evidence>
<dbReference type="Gene3D" id="4.10.830.40">
    <property type="match status" value="1"/>
</dbReference>
<gene>
    <name evidence="8" type="ORF">IRJ41_020198</name>
</gene>
<dbReference type="GO" id="GO:0008270">
    <property type="term" value="F:zinc ion binding"/>
    <property type="evidence" value="ECO:0007669"/>
    <property type="project" value="UniProtKB-KW"/>
</dbReference>
<evidence type="ECO:0000256" key="3">
    <source>
        <dbReference type="ARBA" id="ARBA00022833"/>
    </source>
</evidence>
<keyword evidence="9" id="KW-1185">Reference proteome</keyword>
<evidence type="ECO:0000259" key="6">
    <source>
        <dbReference type="PROSITE" id="PS50089"/>
    </source>
</evidence>
<dbReference type="Pfam" id="PF25600">
    <property type="entry name" value="TRIM_CC"/>
    <property type="match status" value="1"/>
</dbReference>
<evidence type="ECO:0008006" key="10">
    <source>
        <dbReference type="Google" id="ProtNLM"/>
    </source>
</evidence>
<dbReference type="InterPro" id="IPR051051">
    <property type="entry name" value="E3_ubiq-ligase_TRIM/RNF"/>
</dbReference>
<dbReference type="PROSITE" id="PS50089">
    <property type="entry name" value="ZF_RING_2"/>
    <property type="match status" value="1"/>
</dbReference>
<dbReference type="SUPFAM" id="SSF57850">
    <property type="entry name" value="RING/U-box"/>
    <property type="match status" value="1"/>
</dbReference>
<evidence type="ECO:0000256" key="4">
    <source>
        <dbReference type="PROSITE-ProRule" id="PRU00024"/>
    </source>
</evidence>
<accession>A0A9W7WWJ5</accession>
<dbReference type="Proteomes" id="UP001059041">
    <property type="component" value="Linkage Group LG5"/>
</dbReference>
<keyword evidence="5" id="KW-0175">Coiled coil</keyword>
<evidence type="ECO:0000256" key="2">
    <source>
        <dbReference type="ARBA" id="ARBA00022771"/>
    </source>
</evidence>
<dbReference type="InterPro" id="IPR001841">
    <property type="entry name" value="Znf_RING"/>
</dbReference>
<dbReference type="InterPro" id="IPR000315">
    <property type="entry name" value="Znf_B-box"/>
</dbReference>
<feature type="domain" description="B box-type" evidence="7">
    <location>
        <begin position="174"/>
        <end position="214"/>
    </location>
</feature>
<evidence type="ECO:0000313" key="9">
    <source>
        <dbReference type="Proteomes" id="UP001059041"/>
    </source>
</evidence>
<dbReference type="PROSITE" id="PS50119">
    <property type="entry name" value="ZF_BBOX"/>
    <property type="match status" value="1"/>
</dbReference>
<dbReference type="EMBL" id="JAFHDT010000005">
    <property type="protein sequence ID" value="KAI7809957.1"/>
    <property type="molecule type" value="Genomic_DNA"/>
</dbReference>
<dbReference type="AlphaFoldDB" id="A0A9W7WWJ5"/>
<name>A0A9W7WWJ5_TRIRA</name>
<dbReference type="CDD" id="cd19769">
    <property type="entry name" value="Bbox2_TRIM16-like"/>
    <property type="match status" value="1"/>
</dbReference>
<keyword evidence="2 4" id="KW-0863">Zinc-finger</keyword>
<dbReference type="Gene3D" id="3.30.40.10">
    <property type="entry name" value="Zinc/RING finger domain, C3HC4 (zinc finger)"/>
    <property type="match status" value="1"/>
</dbReference>
<sequence>MTLTSCINKACLPASHRLGRTAAFKMAQAGVFLEHDQFNCSICLDVLKDPVTIPCGHSYCKGCIKGYWDQDDYLGIYGCPQCRQTFTPRPFLGRNTMLADVVEKLQKTVLHAAPSDPTQAEPGDVECDVCSGKKNKAFKSCLVCLASYCESHIQAHFESPAFQKHRLVSPSRNIREQLCRQHEKLLEVFCRTDQQCICHLCLTDEHKGHDTVLAAKEMNEKKNALAEMQRISQQRIQAREKELANLRQATHMLTHSAQAALEESECIFTELVCSIERRRTEVKDLIRGHERAAVSQAETVLRQLEQEITELKKKHAEIEELSQTEDHITFLQSCRSLCDQPVPVEVPNIELDPNFRHVVEALSEFQALLEDVCQGGFVNISEKVNDVTIIQPMKPKTDSESNAAIETPLNFGQVAPNPFTFTVPTFGVFSLSSYGARTSASRQRLQPRRKRR</sequence>
<dbReference type="PANTHER" id="PTHR25465:SF75">
    <property type="entry name" value="E3 UBIQUITIN_ISG15 LIGASE TRIM25-RELATED"/>
    <property type="match status" value="1"/>
</dbReference>
<evidence type="ECO:0000259" key="7">
    <source>
        <dbReference type="PROSITE" id="PS50119"/>
    </source>
</evidence>
<dbReference type="SUPFAM" id="SSF57845">
    <property type="entry name" value="B-box zinc-binding domain"/>
    <property type="match status" value="1"/>
</dbReference>
<protein>
    <recommendedName>
        <fullName evidence="10">E3 ubiquitin/ISG15 ligase TRIM25</fullName>
    </recommendedName>
</protein>
<keyword evidence="1" id="KW-0479">Metal-binding</keyword>
<feature type="coiled-coil region" evidence="5">
    <location>
        <begin position="214"/>
        <end position="241"/>
    </location>
</feature>
<dbReference type="InterPro" id="IPR058030">
    <property type="entry name" value="TRIM8/14/16/25/29/45/65_CC"/>
</dbReference>
<dbReference type="Gene3D" id="3.30.160.60">
    <property type="entry name" value="Classic Zinc Finger"/>
    <property type="match status" value="1"/>
</dbReference>
<proteinExistence type="predicted"/>
<reference evidence="8" key="1">
    <citation type="submission" date="2021-02" db="EMBL/GenBank/DDBJ databases">
        <title>Comparative genomics reveals that relaxation of natural selection precedes convergent phenotypic evolution of cavefish.</title>
        <authorList>
            <person name="Peng Z."/>
        </authorList>
    </citation>
    <scope>NUCLEOTIDE SEQUENCE</scope>
    <source>
        <tissue evidence="8">Muscle</tissue>
    </source>
</reference>
<dbReference type="PANTHER" id="PTHR25465">
    <property type="entry name" value="B-BOX DOMAIN CONTAINING"/>
    <property type="match status" value="1"/>
</dbReference>
<dbReference type="InterPro" id="IPR013083">
    <property type="entry name" value="Znf_RING/FYVE/PHD"/>
</dbReference>
<dbReference type="Pfam" id="PF00643">
    <property type="entry name" value="zf-B_box"/>
    <property type="match status" value="1"/>
</dbReference>
<evidence type="ECO:0000256" key="1">
    <source>
        <dbReference type="ARBA" id="ARBA00022723"/>
    </source>
</evidence>
<evidence type="ECO:0000256" key="5">
    <source>
        <dbReference type="SAM" id="Coils"/>
    </source>
</evidence>
<dbReference type="PROSITE" id="PS00518">
    <property type="entry name" value="ZF_RING_1"/>
    <property type="match status" value="1"/>
</dbReference>
<dbReference type="Pfam" id="PF15227">
    <property type="entry name" value="zf-C3HC4_4"/>
    <property type="match status" value="1"/>
</dbReference>
<comment type="caution">
    <text evidence="8">The sequence shown here is derived from an EMBL/GenBank/DDBJ whole genome shotgun (WGS) entry which is preliminary data.</text>
</comment>
<feature type="coiled-coil region" evidence="5">
    <location>
        <begin position="294"/>
        <end position="324"/>
    </location>
</feature>
<organism evidence="8 9">
    <name type="scientific">Triplophysa rosa</name>
    <name type="common">Cave loach</name>
    <dbReference type="NCBI Taxonomy" id="992332"/>
    <lineage>
        <taxon>Eukaryota</taxon>
        <taxon>Metazoa</taxon>
        <taxon>Chordata</taxon>
        <taxon>Craniata</taxon>
        <taxon>Vertebrata</taxon>
        <taxon>Euteleostomi</taxon>
        <taxon>Actinopterygii</taxon>
        <taxon>Neopterygii</taxon>
        <taxon>Teleostei</taxon>
        <taxon>Ostariophysi</taxon>
        <taxon>Cypriniformes</taxon>
        <taxon>Nemacheilidae</taxon>
        <taxon>Triplophysa</taxon>
    </lineage>
</organism>
<dbReference type="SMART" id="SM00336">
    <property type="entry name" value="BBOX"/>
    <property type="match status" value="1"/>
</dbReference>
<dbReference type="InterPro" id="IPR017907">
    <property type="entry name" value="Znf_RING_CS"/>
</dbReference>
<dbReference type="SMART" id="SM00184">
    <property type="entry name" value="RING"/>
    <property type="match status" value="1"/>
</dbReference>
<feature type="domain" description="RING-type" evidence="6">
    <location>
        <begin position="40"/>
        <end position="83"/>
    </location>
</feature>